<evidence type="ECO:0000256" key="3">
    <source>
        <dbReference type="ARBA" id="ARBA00023163"/>
    </source>
</evidence>
<dbReference type="Pfam" id="PF07729">
    <property type="entry name" value="FCD"/>
    <property type="match status" value="1"/>
</dbReference>
<dbReference type="Gene3D" id="1.10.10.10">
    <property type="entry name" value="Winged helix-like DNA-binding domain superfamily/Winged helix DNA-binding domain"/>
    <property type="match status" value="1"/>
</dbReference>
<proteinExistence type="predicted"/>
<dbReference type="PANTHER" id="PTHR43537:SF24">
    <property type="entry name" value="GLUCONATE OPERON TRANSCRIPTIONAL REPRESSOR"/>
    <property type="match status" value="1"/>
</dbReference>
<reference evidence="5" key="1">
    <citation type="journal article" date="2014" name="Front. Microbiol.">
        <title>High frequency of phylogenetically diverse reductive dehalogenase-homologous genes in deep subseafloor sedimentary metagenomes.</title>
        <authorList>
            <person name="Kawai M."/>
            <person name="Futagami T."/>
            <person name="Toyoda A."/>
            <person name="Takaki Y."/>
            <person name="Nishi S."/>
            <person name="Hori S."/>
            <person name="Arai W."/>
            <person name="Tsubouchi T."/>
            <person name="Morono Y."/>
            <person name="Uchiyama I."/>
            <person name="Ito T."/>
            <person name="Fujiyama A."/>
            <person name="Inagaki F."/>
            <person name="Takami H."/>
        </authorList>
    </citation>
    <scope>NUCLEOTIDE SEQUENCE</scope>
    <source>
        <strain evidence="5">Expedition CK06-06</strain>
    </source>
</reference>
<accession>X1VA85</accession>
<name>X1VA85_9ZZZZ</name>
<feature type="non-terminal residue" evidence="5">
    <location>
        <position position="1"/>
    </location>
</feature>
<dbReference type="SMART" id="SM00345">
    <property type="entry name" value="HTH_GNTR"/>
    <property type="match status" value="1"/>
</dbReference>
<dbReference type="SUPFAM" id="SSF46785">
    <property type="entry name" value="Winged helix' DNA-binding domain"/>
    <property type="match status" value="1"/>
</dbReference>
<dbReference type="PROSITE" id="PS50949">
    <property type="entry name" value="HTH_GNTR"/>
    <property type="match status" value="1"/>
</dbReference>
<evidence type="ECO:0000256" key="1">
    <source>
        <dbReference type="ARBA" id="ARBA00023015"/>
    </source>
</evidence>
<gene>
    <name evidence="5" type="ORF">S12H4_47836</name>
</gene>
<organism evidence="5">
    <name type="scientific">marine sediment metagenome</name>
    <dbReference type="NCBI Taxonomy" id="412755"/>
    <lineage>
        <taxon>unclassified sequences</taxon>
        <taxon>metagenomes</taxon>
        <taxon>ecological metagenomes</taxon>
    </lineage>
</organism>
<evidence type="ECO:0000256" key="2">
    <source>
        <dbReference type="ARBA" id="ARBA00023125"/>
    </source>
</evidence>
<dbReference type="CDD" id="cd07377">
    <property type="entry name" value="WHTH_GntR"/>
    <property type="match status" value="1"/>
</dbReference>
<dbReference type="AlphaFoldDB" id="X1VA85"/>
<dbReference type="PANTHER" id="PTHR43537">
    <property type="entry name" value="TRANSCRIPTIONAL REGULATOR, GNTR FAMILY"/>
    <property type="match status" value="1"/>
</dbReference>
<evidence type="ECO:0000259" key="4">
    <source>
        <dbReference type="PROSITE" id="PS50949"/>
    </source>
</evidence>
<dbReference type="InterPro" id="IPR036390">
    <property type="entry name" value="WH_DNA-bd_sf"/>
</dbReference>
<dbReference type="Pfam" id="PF00392">
    <property type="entry name" value="GntR"/>
    <property type="match status" value="1"/>
</dbReference>
<keyword evidence="2" id="KW-0238">DNA-binding</keyword>
<dbReference type="SUPFAM" id="SSF48008">
    <property type="entry name" value="GntR ligand-binding domain-like"/>
    <property type="match status" value="1"/>
</dbReference>
<evidence type="ECO:0000313" key="5">
    <source>
        <dbReference type="EMBL" id="GAJ13672.1"/>
    </source>
</evidence>
<dbReference type="InterPro" id="IPR000524">
    <property type="entry name" value="Tscrpt_reg_HTH_GntR"/>
</dbReference>
<sequence length="199" mass="23297">NFKLLTLPEQIALQIRQDIYNESYKKGEFLRETELAKRFNVSRGPVRQALSQLANEGLLEFQPNIGVRVSDHPSEEAFSLIVKLRRTIETFVIKSIFNKLNDSDLGEIEGLLEDVRESCESGDIHQLMLRDYAFHEFFVEKYGDKHILSIWSTTMSRMMMRYTRFADLMNSYEEHRAIVEAIRQGQKQKTVQAFQDNIQ</sequence>
<dbReference type="InterPro" id="IPR008920">
    <property type="entry name" value="TF_FadR/GntR_C"/>
</dbReference>
<dbReference type="PRINTS" id="PR00035">
    <property type="entry name" value="HTHGNTR"/>
</dbReference>
<dbReference type="GO" id="GO:0003700">
    <property type="term" value="F:DNA-binding transcription factor activity"/>
    <property type="evidence" value="ECO:0007669"/>
    <property type="project" value="InterPro"/>
</dbReference>
<dbReference type="InterPro" id="IPR036388">
    <property type="entry name" value="WH-like_DNA-bd_sf"/>
</dbReference>
<dbReference type="EMBL" id="BARW01029824">
    <property type="protein sequence ID" value="GAJ13672.1"/>
    <property type="molecule type" value="Genomic_DNA"/>
</dbReference>
<dbReference type="GO" id="GO:0003677">
    <property type="term" value="F:DNA binding"/>
    <property type="evidence" value="ECO:0007669"/>
    <property type="project" value="UniProtKB-KW"/>
</dbReference>
<protein>
    <recommendedName>
        <fullName evidence="4">HTH gntR-type domain-containing protein</fullName>
    </recommendedName>
</protein>
<feature type="domain" description="HTH gntR-type" evidence="4">
    <location>
        <begin position="5"/>
        <end position="72"/>
    </location>
</feature>
<dbReference type="InterPro" id="IPR011711">
    <property type="entry name" value="GntR_C"/>
</dbReference>
<dbReference type="Gene3D" id="1.20.120.530">
    <property type="entry name" value="GntR ligand-binding domain-like"/>
    <property type="match status" value="1"/>
</dbReference>
<keyword evidence="1" id="KW-0805">Transcription regulation</keyword>
<keyword evidence="3" id="KW-0804">Transcription</keyword>
<comment type="caution">
    <text evidence="5">The sequence shown here is derived from an EMBL/GenBank/DDBJ whole genome shotgun (WGS) entry which is preliminary data.</text>
</comment>